<evidence type="ECO:0000313" key="6">
    <source>
        <dbReference type="EMBL" id="PAU93092.1"/>
    </source>
</evidence>
<evidence type="ECO:0000256" key="2">
    <source>
        <dbReference type="ARBA" id="ARBA00022741"/>
    </source>
</evidence>
<protein>
    <submittedName>
        <fullName evidence="6">ABC transporter</fullName>
    </submittedName>
</protein>
<keyword evidence="7" id="KW-1185">Reference proteome</keyword>
<name>A0A2A2G8C5_9BACT</name>
<dbReference type="GO" id="GO:0005524">
    <property type="term" value="F:ATP binding"/>
    <property type="evidence" value="ECO:0007669"/>
    <property type="project" value="UniProtKB-KW"/>
</dbReference>
<dbReference type="AlphaFoldDB" id="A0A2A2G8C5"/>
<dbReference type="SMART" id="SM00382">
    <property type="entry name" value="AAA"/>
    <property type="match status" value="1"/>
</dbReference>
<dbReference type="FunFam" id="3.40.50.300:FF:000032">
    <property type="entry name" value="Export ABC transporter ATP-binding protein"/>
    <property type="match status" value="1"/>
</dbReference>
<comment type="similarity">
    <text evidence="4">Belongs to the ABC transporter superfamily. Macrolide exporter (TC 3.A.1.122) family.</text>
</comment>
<dbReference type="SUPFAM" id="SSF52540">
    <property type="entry name" value="P-loop containing nucleoside triphosphate hydrolases"/>
    <property type="match status" value="1"/>
</dbReference>
<dbReference type="InterPro" id="IPR017871">
    <property type="entry name" value="ABC_transporter-like_CS"/>
</dbReference>
<comment type="caution">
    <text evidence="6">The sequence shown here is derived from an EMBL/GenBank/DDBJ whole genome shotgun (WGS) entry which is preliminary data.</text>
</comment>
<keyword evidence="3" id="KW-0067">ATP-binding</keyword>
<dbReference type="Pfam" id="PF00005">
    <property type="entry name" value="ABC_tran"/>
    <property type="match status" value="1"/>
</dbReference>
<gene>
    <name evidence="6" type="ORF">CK503_13050</name>
</gene>
<keyword evidence="2" id="KW-0547">Nucleotide-binding</keyword>
<keyword evidence="1" id="KW-0813">Transport</keyword>
<evidence type="ECO:0000313" key="7">
    <source>
        <dbReference type="Proteomes" id="UP000218831"/>
    </source>
</evidence>
<dbReference type="InterPro" id="IPR003593">
    <property type="entry name" value="AAA+_ATPase"/>
</dbReference>
<proteinExistence type="inferred from homology"/>
<organism evidence="6 7">
    <name type="scientific">Fodinibius salipaludis</name>
    <dbReference type="NCBI Taxonomy" id="2032627"/>
    <lineage>
        <taxon>Bacteria</taxon>
        <taxon>Pseudomonadati</taxon>
        <taxon>Balneolota</taxon>
        <taxon>Balneolia</taxon>
        <taxon>Balneolales</taxon>
        <taxon>Balneolaceae</taxon>
        <taxon>Fodinibius</taxon>
    </lineage>
</organism>
<dbReference type="Proteomes" id="UP000218831">
    <property type="component" value="Unassembled WGS sequence"/>
</dbReference>
<dbReference type="InterPro" id="IPR015854">
    <property type="entry name" value="ABC_transpr_LolD-like"/>
</dbReference>
<dbReference type="InterPro" id="IPR017911">
    <property type="entry name" value="MacB-like_ATP-bd"/>
</dbReference>
<dbReference type="GO" id="GO:0098796">
    <property type="term" value="C:membrane protein complex"/>
    <property type="evidence" value="ECO:0007669"/>
    <property type="project" value="UniProtKB-ARBA"/>
</dbReference>
<accession>A0A2A2G8C5</accession>
<evidence type="ECO:0000256" key="3">
    <source>
        <dbReference type="ARBA" id="ARBA00022840"/>
    </source>
</evidence>
<evidence type="ECO:0000259" key="5">
    <source>
        <dbReference type="PROSITE" id="PS50893"/>
    </source>
</evidence>
<dbReference type="PROSITE" id="PS50893">
    <property type="entry name" value="ABC_TRANSPORTER_2"/>
    <property type="match status" value="1"/>
</dbReference>
<evidence type="ECO:0000256" key="4">
    <source>
        <dbReference type="ARBA" id="ARBA00038388"/>
    </source>
</evidence>
<dbReference type="PROSITE" id="PS00211">
    <property type="entry name" value="ABC_TRANSPORTER_1"/>
    <property type="match status" value="1"/>
</dbReference>
<dbReference type="Gene3D" id="3.40.50.300">
    <property type="entry name" value="P-loop containing nucleotide triphosphate hydrolases"/>
    <property type="match status" value="1"/>
</dbReference>
<evidence type="ECO:0000256" key="1">
    <source>
        <dbReference type="ARBA" id="ARBA00022448"/>
    </source>
</evidence>
<feature type="domain" description="ABC transporter" evidence="5">
    <location>
        <begin position="7"/>
        <end position="238"/>
    </location>
</feature>
<dbReference type="OrthoDB" id="9782239at2"/>
<sequence length="239" mass="26156">MALDPILEVTNLTQQFRSGDKKLTVLDHVDFSVEEGTTCSIVGPSGSGKTTLLGLCAGLDRPTTGEVTLNGVQLGPLNEDQRAAVRNKHVGFVFQTFQLVPTLTALENVMVPLELRGVKTSEVQRDAEELLTQVGLADRMSHYPSQLSGGEQQRVAIARAFINKPKILFADEPTGNLDSETGATIEELLFDLNKARGTTLILVTHDLSLAEQCQRIIRLKNGQIHKDEWIDNPTAEQVQ</sequence>
<dbReference type="RefSeq" id="WP_095607274.1">
    <property type="nucleotide sequence ID" value="NZ_NSKE01000010.1"/>
</dbReference>
<reference evidence="6 7" key="1">
    <citation type="submission" date="2017-08" db="EMBL/GenBank/DDBJ databases">
        <title>Aliifodinibius alkalisoli sp. nov., isolated from saline alkaline soil.</title>
        <authorList>
            <person name="Liu D."/>
            <person name="Zhang G."/>
        </authorList>
    </citation>
    <scope>NUCLEOTIDE SEQUENCE [LARGE SCALE GENOMIC DNA]</scope>
    <source>
        <strain evidence="6 7">WN023</strain>
    </source>
</reference>
<dbReference type="EMBL" id="NSKE01000010">
    <property type="protein sequence ID" value="PAU93092.1"/>
    <property type="molecule type" value="Genomic_DNA"/>
</dbReference>
<dbReference type="CDD" id="cd03255">
    <property type="entry name" value="ABC_MJ0796_LolCDE_FtsE"/>
    <property type="match status" value="1"/>
</dbReference>
<dbReference type="GO" id="GO:0005886">
    <property type="term" value="C:plasma membrane"/>
    <property type="evidence" value="ECO:0007669"/>
    <property type="project" value="TreeGrafter"/>
</dbReference>
<dbReference type="InterPro" id="IPR003439">
    <property type="entry name" value="ABC_transporter-like_ATP-bd"/>
</dbReference>
<dbReference type="InterPro" id="IPR027417">
    <property type="entry name" value="P-loop_NTPase"/>
</dbReference>
<dbReference type="GO" id="GO:0016887">
    <property type="term" value="F:ATP hydrolysis activity"/>
    <property type="evidence" value="ECO:0007669"/>
    <property type="project" value="InterPro"/>
</dbReference>
<dbReference type="PANTHER" id="PTHR24220">
    <property type="entry name" value="IMPORT ATP-BINDING PROTEIN"/>
    <property type="match status" value="1"/>
</dbReference>
<dbReference type="GO" id="GO:0022857">
    <property type="term" value="F:transmembrane transporter activity"/>
    <property type="evidence" value="ECO:0007669"/>
    <property type="project" value="UniProtKB-ARBA"/>
</dbReference>